<dbReference type="GO" id="GO:0016747">
    <property type="term" value="F:acyltransferase activity, transferring groups other than amino-acyl groups"/>
    <property type="evidence" value="ECO:0007669"/>
    <property type="project" value="TreeGrafter"/>
</dbReference>
<evidence type="ECO:0000313" key="2">
    <source>
        <dbReference type="Proteomes" id="UP000218323"/>
    </source>
</evidence>
<dbReference type="PANTHER" id="PTHR48098">
    <property type="entry name" value="ENTEROCHELIN ESTERASE-RELATED"/>
    <property type="match status" value="1"/>
</dbReference>
<dbReference type="AlphaFoldDB" id="A0A2A4I955"/>
<evidence type="ECO:0000313" key="1">
    <source>
        <dbReference type="EMBL" id="PCG14313.1"/>
    </source>
</evidence>
<dbReference type="InterPro" id="IPR000801">
    <property type="entry name" value="Esterase-like"/>
</dbReference>
<dbReference type="Proteomes" id="UP000218323">
    <property type="component" value="Unassembled WGS sequence"/>
</dbReference>
<dbReference type="Pfam" id="PF00756">
    <property type="entry name" value="Esterase"/>
    <property type="match status" value="1"/>
</dbReference>
<dbReference type="PANTHER" id="PTHR48098:SF1">
    <property type="entry name" value="DIACYLGLYCEROL ACYLTRANSFERASE_MYCOLYLTRANSFERASE AG85A"/>
    <property type="match status" value="1"/>
</dbReference>
<comment type="caution">
    <text evidence="1">The sequence shown here is derived from an EMBL/GenBank/DDBJ whole genome shotgun (WGS) entry which is preliminary data.</text>
</comment>
<organism evidence="1 2">
    <name type="scientific">Sphingomonas adhaesiva</name>
    <dbReference type="NCBI Taxonomy" id="28212"/>
    <lineage>
        <taxon>Bacteria</taxon>
        <taxon>Pseudomonadati</taxon>
        <taxon>Pseudomonadota</taxon>
        <taxon>Alphaproteobacteria</taxon>
        <taxon>Sphingomonadales</taxon>
        <taxon>Sphingomonadaceae</taxon>
        <taxon>Sphingomonas</taxon>
    </lineage>
</organism>
<accession>A0A2A4I955</accession>
<sequence>MFTAPCHRPAYWRAPSRPNDVAWLDGTLPPAIVACASVPTRNGFYIDQPGGPAWERLVAIELPEFIATLLPLNGIRVVLGFSMGGYGALKLAFRQLDRFRAVAASCPAIFPAERSMAVPEHNRPGILDELNRSMGETPERYAENCVPALLRSRRDAIRLSGLSIRLECGDRDEFRLHDGAMYLHDLMGELDVPHHWRLIPGIGHGDDADGRLASALVFLGNAIR</sequence>
<dbReference type="SUPFAM" id="SSF53474">
    <property type="entry name" value="alpha/beta-Hydrolases"/>
    <property type="match status" value="1"/>
</dbReference>
<dbReference type="Gene3D" id="3.40.50.1820">
    <property type="entry name" value="alpha/beta hydrolase"/>
    <property type="match status" value="1"/>
</dbReference>
<name>A0A2A4I955_9SPHN</name>
<protein>
    <submittedName>
        <fullName evidence="1">Esterase</fullName>
    </submittedName>
</protein>
<gene>
    <name evidence="1" type="ORF">COA07_11080</name>
</gene>
<keyword evidence="2" id="KW-1185">Reference proteome</keyword>
<reference evidence="1 2" key="1">
    <citation type="submission" date="2017-09" db="EMBL/GenBank/DDBJ databases">
        <title>Sphingomonas adhaesiva DSM 7418, whole genome shotgun sequence.</title>
        <authorList>
            <person name="Feng G."/>
            <person name="Zhu H."/>
        </authorList>
    </citation>
    <scope>NUCLEOTIDE SEQUENCE [LARGE SCALE GENOMIC DNA]</scope>
    <source>
        <strain evidence="1 2">DSM 7418</strain>
    </source>
</reference>
<proteinExistence type="predicted"/>
<dbReference type="InterPro" id="IPR029058">
    <property type="entry name" value="AB_hydrolase_fold"/>
</dbReference>
<dbReference type="EMBL" id="NWVC01000004">
    <property type="protein sequence ID" value="PCG14313.1"/>
    <property type="molecule type" value="Genomic_DNA"/>
</dbReference>
<dbReference type="InterPro" id="IPR050583">
    <property type="entry name" value="Mycobacterial_A85_antigen"/>
</dbReference>